<sequence length="118" mass="13098">MASFHQHTVWKAIRQAYSRYPDFQMALVLEEIQVAHQPLDLRVKHKVLARDPGVGEAAARDKVHGNGELSFGRSRPNPSLSIQVTSRGSQRRAAPAPDPLNHPLGTQKEADLRASTKE</sequence>
<feature type="region of interest" description="Disordered" evidence="1">
    <location>
        <begin position="53"/>
        <end position="118"/>
    </location>
</feature>
<dbReference type="Proteomes" id="UP000027466">
    <property type="component" value="Unassembled WGS sequence"/>
</dbReference>
<dbReference type="EMBL" id="JFHC01000129">
    <property type="protein sequence ID" value="KDR37869.1"/>
    <property type="molecule type" value="Genomic_DNA"/>
</dbReference>
<keyword evidence="3" id="KW-1185">Reference proteome</keyword>
<comment type="caution">
    <text evidence="2">The sequence shown here is derived from an EMBL/GenBank/DDBJ whole genome shotgun (WGS) entry which is preliminary data.</text>
</comment>
<accession>A0A069PDH8</accession>
<evidence type="ECO:0000313" key="2">
    <source>
        <dbReference type="EMBL" id="KDR37869.1"/>
    </source>
</evidence>
<proteinExistence type="predicted"/>
<evidence type="ECO:0000313" key="3">
    <source>
        <dbReference type="Proteomes" id="UP000027466"/>
    </source>
</evidence>
<organism evidence="2 3">
    <name type="scientific">Caballeronia glathei</name>
    <dbReference type="NCBI Taxonomy" id="60547"/>
    <lineage>
        <taxon>Bacteria</taxon>
        <taxon>Pseudomonadati</taxon>
        <taxon>Pseudomonadota</taxon>
        <taxon>Betaproteobacteria</taxon>
        <taxon>Burkholderiales</taxon>
        <taxon>Burkholderiaceae</taxon>
        <taxon>Caballeronia</taxon>
    </lineage>
</organism>
<gene>
    <name evidence="2" type="ORF">BG61_06050</name>
</gene>
<evidence type="ECO:0000256" key="1">
    <source>
        <dbReference type="SAM" id="MobiDB-lite"/>
    </source>
</evidence>
<reference evidence="2 3" key="1">
    <citation type="submission" date="2014-03" db="EMBL/GenBank/DDBJ databases">
        <title>Draft Genome Sequences of Four Burkholderia Strains.</title>
        <authorList>
            <person name="Liu X.Y."/>
            <person name="Li C.X."/>
            <person name="Xu J.H."/>
        </authorList>
    </citation>
    <scope>NUCLEOTIDE SEQUENCE [LARGE SCALE GENOMIC DNA]</scope>
    <source>
        <strain evidence="2 3">DSM 50014</strain>
    </source>
</reference>
<feature type="compositionally biased region" description="Basic and acidic residues" evidence="1">
    <location>
        <begin position="108"/>
        <end position="118"/>
    </location>
</feature>
<feature type="compositionally biased region" description="Polar residues" evidence="1">
    <location>
        <begin position="76"/>
        <end position="88"/>
    </location>
</feature>
<protein>
    <submittedName>
        <fullName evidence="2">Uncharacterized protein</fullName>
    </submittedName>
</protein>
<name>A0A069PDH8_9BURK</name>
<dbReference type="AlphaFoldDB" id="A0A069PDH8"/>